<dbReference type="InterPro" id="IPR036612">
    <property type="entry name" value="KH_dom_type_1_sf"/>
</dbReference>
<dbReference type="FunCoup" id="A0A5F9CV20">
    <property type="interactions" value="24"/>
</dbReference>
<comment type="similarity">
    <text evidence="1">Belongs to the KHDC1 family.</text>
</comment>
<accession>A0A5F9CV20</accession>
<evidence type="ECO:0000259" key="2">
    <source>
        <dbReference type="Pfam" id="PF16005"/>
    </source>
</evidence>
<dbReference type="Proteomes" id="UP000001811">
    <property type="component" value="Chromosome 12"/>
</dbReference>
<dbReference type="AlphaFoldDB" id="A0A5F9CV20"/>
<organism evidence="3 4">
    <name type="scientific">Oryctolagus cuniculus</name>
    <name type="common">Rabbit</name>
    <dbReference type="NCBI Taxonomy" id="9986"/>
    <lineage>
        <taxon>Eukaryota</taxon>
        <taxon>Metazoa</taxon>
        <taxon>Chordata</taxon>
        <taxon>Craniata</taxon>
        <taxon>Vertebrata</taxon>
        <taxon>Euteleostomi</taxon>
        <taxon>Mammalia</taxon>
        <taxon>Eutheria</taxon>
        <taxon>Euarchontoglires</taxon>
        <taxon>Glires</taxon>
        <taxon>Lagomorpha</taxon>
        <taxon>Leporidae</taxon>
        <taxon>Oryctolagus</taxon>
    </lineage>
</organism>
<dbReference type="EMBL" id="AAGW02018842">
    <property type="status" value="NOT_ANNOTATED_CDS"/>
    <property type="molecule type" value="Genomic_DNA"/>
</dbReference>
<evidence type="ECO:0000256" key="1">
    <source>
        <dbReference type="ARBA" id="ARBA00009081"/>
    </source>
</evidence>
<keyword evidence="4" id="KW-1185">Reference proteome</keyword>
<name>A0A5F9CV20_RABIT</name>
<evidence type="ECO:0000313" key="3">
    <source>
        <dbReference type="Ensembl" id="ENSOCUP00000037600.1"/>
    </source>
</evidence>
<evidence type="ECO:0000313" key="4">
    <source>
        <dbReference type="Proteomes" id="UP000001811"/>
    </source>
</evidence>
<feature type="domain" description="KH-like RNA-binding" evidence="2">
    <location>
        <begin position="9"/>
        <end position="84"/>
    </location>
</feature>
<sequence length="173" mass="19785">MGRSTLSRKPRWTVPGNFHAPMVVYNEEQEERIFSHKDAHLRCIEVHSQTLIQLERGFTATGQTCVTIVGPLRARQWLMDMICNGGSPDSCTRGKRERGREREREGEREVSSTCWFTPQMAATLGVRWIQSQEPGTSSGSYGCRGPRIWAILCCFPRHISRELDQKWSSQDSN</sequence>
<dbReference type="InterPro" id="IPR031952">
    <property type="entry name" value="MOEP19_KH-like"/>
</dbReference>
<dbReference type="PANTHER" id="PTHR31368:SF6">
    <property type="entry name" value="KH HOMOLOGY DOMAIN-CONTAINING PROTEIN 1"/>
    <property type="match status" value="1"/>
</dbReference>
<dbReference type="InParanoid" id="A0A5F9CV20"/>
<dbReference type="Ensembl" id="ENSOCUT00000057425.1">
    <property type="protein sequence ID" value="ENSOCUP00000037600.1"/>
    <property type="gene ID" value="ENSOCUG00000039052.1"/>
</dbReference>
<dbReference type="CDD" id="cd12795">
    <property type="entry name" value="FILIA_N_like"/>
    <property type="match status" value="1"/>
</dbReference>
<protein>
    <recommendedName>
        <fullName evidence="2">KH-like RNA-binding domain-containing protein</fullName>
    </recommendedName>
</protein>
<dbReference type="GO" id="GO:0005737">
    <property type="term" value="C:cytoplasm"/>
    <property type="evidence" value="ECO:0007669"/>
    <property type="project" value="TreeGrafter"/>
</dbReference>
<dbReference type="Bgee" id="ENSOCUG00000039052">
    <property type="expression patterns" value="Expressed in prefrontal cortex and 1 other cell type or tissue"/>
</dbReference>
<dbReference type="GO" id="GO:0003723">
    <property type="term" value="F:RNA binding"/>
    <property type="evidence" value="ECO:0007669"/>
    <property type="project" value="InterPro"/>
</dbReference>
<dbReference type="GeneTree" id="ENSGT00940000154353"/>
<reference evidence="3" key="3">
    <citation type="submission" date="2025-09" db="UniProtKB">
        <authorList>
            <consortium name="Ensembl"/>
        </authorList>
    </citation>
    <scope>IDENTIFICATION</scope>
    <source>
        <strain evidence="3">Thorbecke</strain>
    </source>
</reference>
<proteinExistence type="inferred from homology"/>
<dbReference type="PANTHER" id="PTHR31368">
    <property type="entry name" value="DEVELOPMENT PLURPOTENCY-ASSOCIATED PROTEIN 1/5 FAMILY MEMBER"/>
    <property type="match status" value="1"/>
</dbReference>
<reference evidence="3" key="2">
    <citation type="submission" date="2025-08" db="UniProtKB">
        <authorList>
            <consortium name="Ensembl"/>
        </authorList>
    </citation>
    <scope>IDENTIFICATION</scope>
    <source>
        <strain evidence="3">Thorbecke</strain>
    </source>
</reference>
<dbReference type="Pfam" id="PF16005">
    <property type="entry name" value="MOEP19"/>
    <property type="match status" value="1"/>
</dbReference>
<reference evidence="3 4" key="1">
    <citation type="journal article" date="2011" name="Nature">
        <title>A high-resolution map of human evolutionary constraint using 29 mammals.</title>
        <authorList>
            <person name="Lindblad-Toh K."/>
            <person name="Garber M."/>
            <person name="Zuk O."/>
            <person name="Lin M.F."/>
            <person name="Parker B.J."/>
            <person name="Washietl S."/>
            <person name="Kheradpour P."/>
            <person name="Ernst J."/>
            <person name="Jordan G."/>
            <person name="Mauceli E."/>
            <person name="Ward L.D."/>
            <person name="Lowe C.B."/>
            <person name="Holloway A.K."/>
            <person name="Clamp M."/>
            <person name="Gnerre S."/>
            <person name="Alfoldi J."/>
            <person name="Beal K."/>
            <person name="Chang J."/>
            <person name="Clawson H."/>
            <person name="Cuff J."/>
            <person name="Di Palma F."/>
            <person name="Fitzgerald S."/>
            <person name="Flicek P."/>
            <person name="Guttman M."/>
            <person name="Hubisz M.J."/>
            <person name="Jaffe D.B."/>
            <person name="Jungreis I."/>
            <person name="Kent W.J."/>
            <person name="Kostka D."/>
            <person name="Lara M."/>
            <person name="Martins A.L."/>
            <person name="Massingham T."/>
            <person name="Moltke I."/>
            <person name="Raney B.J."/>
            <person name="Rasmussen M.D."/>
            <person name="Robinson J."/>
            <person name="Stark A."/>
            <person name="Vilella A.J."/>
            <person name="Wen J."/>
            <person name="Xie X."/>
            <person name="Zody M.C."/>
            <person name="Baldwin J."/>
            <person name="Bloom T."/>
            <person name="Chin C.W."/>
            <person name="Heiman D."/>
            <person name="Nicol R."/>
            <person name="Nusbaum C."/>
            <person name="Young S."/>
            <person name="Wilkinson J."/>
            <person name="Worley K.C."/>
            <person name="Kovar C.L."/>
            <person name="Muzny D.M."/>
            <person name="Gibbs R.A."/>
            <person name="Cree A."/>
            <person name="Dihn H.H."/>
            <person name="Fowler G."/>
            <person name="Jhangiani S."/>
            <person name="Joshi V."/>
            <person name="Lee S."/>
            <person name="Lewis L.R."/>
            <person name="Nazareth L.V."/>
            <person name="Okwuonu G."/>
            <person name="Santibanez J."/>
            <person name="Warren W.C."/>
            <person name="Mardis E.R."/>
            <person name="Weinstock G.M."/>
            <person name="Wilson R.K."/>
            <person name="Delehaunty K."/>
            <person name="Dooling D."/>
            <person name="Fronik C."/>
            <person name="Fulton L."/>
            <person name="Fulton B."/>
            <person name="Graves T."/>
            <person name="Minx P."/>
            <person name="Sodergren E."/>
            <person name="Birney E."/>
            <person name="Margulies E.H."/>
            <person name="Herrero J."/>
            <person name="Green E.D."/>
            <person name="Haussler D."/>
            <person name="Siepel A."/>
            <person name="Goldman N."/>
            <person name="Pollard K.S."/>
            <person name="Pedersen J.S."/>
            <person name="Lander E.S."/>
            <person name="Kellis M."/>
        </authorList>
    </citation>
    <scope>NUCLEOTIDE SEQUENCE [LARGE SCALE GENOMIC DNA]</scope>
    <source>
        <strain evidence="3 4">Thorbecke inbred</strain>
    </source>
</reference>
<dbReference type="Gene3D" id="3.30.1370.10">
    <property type="entry name" value="K Homology domain, type 1"/>
    <property type="match status" value="1"/>
</dbReference>